<dbReference type="EMBL" id="BAABAT010000079">
    <property type="protein sequence ID" value="GAA4263752.1"/>
    <property type="molecule type" value="Genomic_DNA"/>
</dbReference>
<keyword evidence="3" id="KW-1185">Reference proteome</keyword>
<feature type="compositionally biased region" description="Low complexity" evidence="1">
    <location>
        <begin position="27"/>
        <end position="39"/>
    </location>
</feature>
<comment type="caution">
    <text evidence="2">The sequence shown here is derived from an EMBL/GenBank/DDBJ whole genome shotgun (WGS) entry which is preliminary data.</text>
</comment>
<gene>
    <name evidence="2" type="ORF">GCM10022255_111150</name>
</gene>
<name>A0ABP8DV50_9ACTN</name>
<proteinExistence type="predicted"/>
<sequence length="47" mass="4948">MIDIQERRYDTNLQSVSPPCMVTAAARDGPDAPAAPVAVNKQLPAAP</sequence>
<organism evidence="2 3">
    <name type="scientific">Dactylosporangium darangshiense</name>
    <dbReference type="NCBI Taxonomy" id="579108"/>
    <lineage>
        <taxon>Bacteria</taxon>
        <taxon>Bacillati</taxon>
        <taxon>Actinomycetota</taxon>
        <taxon>Actinomycetes</taxon>
        <taxon>Micromonosporales</taxon>
        <taxon>Micromonosporaceae</taxon>
        <taxon>Dactylosporangium</taxon>
    </lineage>
</organism>
<evidence type="ECO:0000313" key="2">
    <source>
        <dbReference type="EMBL" id="GAA4263752.1"/>
    </source>
</evidence>
<feature type="region of interest" description="Disordered" evidence="1">
    <location>
        <begin position="27"/>
        <end position="47"/>
    </location>
</feature>
<dbReference type="RefSeq" id="WP_345143714.1">
    <property type="nucleotide sequence ID" value="NZ_BAABAT010000079.1"/>
</dbReference>
<accession>A0ABP8DV50</accession>
<evidence type="ECO:0000313" key="3">
    <source>
        <dbReference type="Proteomes" id="UP001500620"/>
    </source>
</evidence>
<protein>
    <submittedName>
        <fullName evidence="2">Uncharacterized protein</fullName>
    </submittedName>
</protein>
<dbReference type="Proteomes" id="UP001500620">
    <property type="component" value="Unassembled WGS sequence"/>
</dbReference>
<evidence type="ECO:0000256" key="1">
    <source>
        <dbReference type="SAM" id="MobiDB-lite"/>
    </source>
</evidence>
<reference evidence="3" key="1">
    <citation type="journal article" date="2019" name="Int. J. Syst. Evol. Microbiol.">
        <title>The Global Catalogue of Microorganisms (GCM) 10K type strain sequencing project: providing services to taxonomists for standard genome sequencing and annotation.</title>
        <authorList>
            <consortium name="The Broad Institute Genomics Platform"/>
            <consortium name="The Broad Institute Genome Sequencing Center for Infectious Disease"/>
            <person name="Wu L."/>
            <person name="Ma J."/>
        </authorList>
    </citation>
    <scope>NUCLEOTIDE SEQUENCE [LARGE SCALE GENOMIC DNA]</scope>
    <source>
        <strain evidence="3">JCM 17441</strain>
    </source>
</reference>